<gene>
    <name evidence="1" type="ORF">SAMN05216198_1629</name>
</gene>
<evidence type="ECO:0000313" key="2">
    <source>
        <dbReference type="Proteomes" id="UP000243426"/>
    </source>
</evidence>
<dbReference type="AlphaFoldDB" id="A0A1H1R0S9"/>
<proteinExistence type="predicted"/>
<reference evidence="2" key="1">
    <citation type="submission" date="2016-10" db="EMBL/GenBank/DDBJ databases">
        <authorList>
            <person name="Varghese N."/>
            <person name="Submissions S."/>
        </authorList>
    </citation>
    <scope>NUCLEOTIDE SEQUENCE [LARGE SCALE GENOMIC DNA]</scope>
    <source>
        <strain evidence="2">2SM5</strain>
    </source>
</reference>
<dbReference type="EMBL" id="LT629748">
    <property type="protein sequence ID" value="SDS29394.1"/>
    <property type="molecule type" value="Genomic_DNA"/>
</dbReference>
<accession>A0A1H1R0S9</accession>
<name>A0A1H1R0S9_9GAMM</name>
<sequence>MAVRREGMPSTDYMATLASEFAPNMHLAIFTSQSRQGTQWFLREAIYLPVIAQAYEYTEPRLGMTRWPTIGEGSDSLLFNITEGSGENQVSTVPATVDLLAAVDSARAVRQAVIVERMDDGQWRVAGYGESQQETLAALNLQVTTSGTLYAVGLDDYGIRFVPSLAVAAGQRIRPNRFAGWLYEITEPGVLPATEPQWWPIEGDNPSRQLGTARAIAVRYYRPLALGPITAEML</sequence>
<dbReference type="STRING" id="797277.SAMN05216198_1629"/>
<organism evidence="1 2">
    <name type="scientific">Halopseudomonas litoralis</name>
    <dbReference type="NCBI Taxonomy" id="797277"/>
    <lineage>
        <taxon>Bacteria</taxon>
        <taxon>Pseudomonadati</taxon>
        <taxon>Pseudomonadota</taxon>
        <taxon>Gammaproteobacteria</taxon>
        <taxon>Pseudomonadales</taxon>
        <taxon>Pseudomonadaceae</taxon>
        <taxon>Halopseudomonas</taxon>
    </lineage>
</organism>
<keyword evidence="2" id="KW-1185">Reference proteome</keyword>
<evidence type="ECO:0000313" key="1">
    <source>
        <dbReference type="EMBL" id="SDS29394.1"/>
    </source>
</evidence>
<dbReference type="Proteomes" id="UP000243426">
    <property type="component" value="Chromosome I"/>
</dbReference>
<protein>
    <submittedName>
        <fullName evidence="1">Uncharacterized protein</fullName>
    </submittedName>
</protein>